<accession>F4R362</accession>
<evidence type="ECO:0000256" key="4">
    <source>
        <dbReference type="ARBA" id="ARBA00022840"/>
    </source>
</evidence>
<dbReference type="Gene3D" id="3.40.50.300">
    <property type="entry name" value="P-loop containing nucleotide triphosphate hydrolases"/>
    <property type="match status" value="1"/>
</dbReference>
<dbReference type="OrthoDB" id="2507664at2759"/>
<reference evidence="7" key="1">
    <citation type="journal article" date="2011" name="Proc. Natl. Acad. Sci. U.S.A.">
        <title>Obligate biotrophy features unraveled by the genomic analysis of rust fungi.</title>
        <authorList>
            <person name="Duplessis S."/>
            <person name="Cuomo C.A."/>
            <person name="Lin Y.-C."/>
            <person name="Aerts A."/>
            <person name="Tisserant E."/>
            <person name="Veneault-Fourrey C."/>
            <person name="Joly D.L."/>
            <person name="Hacquard S."/>
            <person name="Amselem J."/>
            <person name="Cantarel B.L."/>
            <person name="Chiu R."/>
            <person name="Coutinho P.M."/>
            <person name="Feau N."/>
            <person name="Field M."/>
            <person name="Frey P."/>
            <person name="Gelhaye E."/>
            <person name="Goldberg J."/>
            <person name="Grabherr M.G."/>
            <person name="Kodira C.D."/>
            <person name="Kohler A."/>
            <person name="Kuees U."/>
            <person name="Lindquist E.A."/>
            <person name="Lucas S.M."/>
            <person name="Mago R."/>
            <person name="Mauceli E."/>
            <person name="Morin E."/>
            <person name="Murat C."/>
            <person name="Pangilinan J.L."/>
            <person name="Park R."/>
            <person name="Pearson M."/>
            <person name="Quesneville H."/>
            <person name="Rouhier N."/>
            <person name="Sakthikumar S."/>
            <person name="Salamov A.A."/>
            <person name="Schmutz J."/>
            <person name="Selles B."/>
            <person name="Shapiro H."/>
            <person name="Tanguay P."/>
            <person name="Tuskan G.A."/>
            <person name="Henrissat B."/>
            <person name="Van de Peer Y."/>
            <person name="Rouze P."/>
            <person name="Ellis J.G."/>
            <person name="Dodds P.N."/>
            <person name="Schein J.E."/>
            <person name="Zhong S."/>
            <person name="Hamelin R.C."/>
            <person name="Grigoriev I.V."/>
            <person name="Szabo L.J."/>
            <person name="Martin F."/>
        </authorList>
    </citation>
    <scope>NUCLEOTIDE SEQUENCE [LARGE SCALE GENOMIC DNA]</scope>
    <source>
        <strain evidence="7">98AG31 / pathotype 3-4-7</strain>
    </source>
</reference>
<evidence type="ECO:0000256" key="2">
    <source>
        <dbReference type="ARBA" id="ARBA00022801"/>
    </source>
</evidence>
<dbReference type="GO" id="GO:0000462">
    <property type="term" value="P:maturation of SSU-rRNA from tricistronic rRNA transcript (SSU-rRNA, 5.8S rRNA, LSU-rRNA)"/>
    <property type="evidence" value="ECO:0007669"/>
    <property type="project" value="TreeGrafter"/>
</dbReference>
<dbReference type="SUPFAM" id="SSF52540">
    <property type="entry name" value="P-loop containing nucleoside triphosphate hydrolases"/>
    <property type="match status" value="1"/>
</dbReference>
<dbReference type="VEuPathDB" id="FungiDB:MELLADRAFT_32280"/>
<dbReference type="AlphaFoldDB" id="F4R362"/>
<keyword evidence="3" id="KW-0347">Helicase</keyword>
<dbReference type="GO" id="GO:0016787">
    <property type="term" value="F:hydrolase activity"/>
    <property type="evidence" value="ECO:0007669"/>
    <property type="project" value="UniProtKB-KW"/>
</dbReference>
<feature type="non-terminal residue" evidence="6">
    <location>
        <position position="1"/>
    </location>
</feature>
<keyword evidence="4" id="KW-0067">ATP-binding</keyword>
<dbReference type="PROSITE" id="PS51194">
    <property type="entry name" value="HELICASE_CTER"/>
    <property type="match status" value="1"/>
</dbReference>
<dbReference type="PANTHER" id="PTHR18934:SF99">
    <property type="entry name" value="ATP-DEPENDENT RNA HELICASE DHX37-RELATED"/>
    <property type="match status" value="1"/>
</dbReference>
<dbReference type="EMBL" id="GL883090">
    <property type="protein sequence ID" value="EGG12574.1"/>
    <property type="molecule type" value="Genomic_DNA"/>
</dbReference>
<evidence type="ECO:0000259" key="5">
    <source>
        <dbReference type="PROSITE" id="PS51194"/>
    </source>
</evidence>
<evidence type="ECO:0000313" key="7">
    <source>
        <dbReference type="Proteomes" id="UP000001072"/>
    </source>
</evidence>
<dbReference type="InParanoid" id="F4R362"/>
<gene>
    <name evidence="6" type="ORF">MELLADRAFT_32280</name>
</gene>
<dbReference type="GO" id="GO:0003723">
    <property type="term" value="F:RNA binding"/>
    <property type="evidence" value="ECO:0007669"/>
    <property type="project" value="TreeGrafter"/>
</dbReference>
<evidence type="ECO:0000313" key="6">
    <source>
        <dbReference type="EMBL" id="EGG12574.1"/>
    </source>
</evidence>
<dbReference type="CDD" id="cd18791">
    <property type="entry name" value="SF2_C_RHA"/>
    <property type="match status" value="1"/>
</dbReference>
<keyword evidence="2" id="KW-0378">Hydrolase</keyword>
<feature type="domain" description="Helicase C-terminal" evidence="5">
    <location>
        <begin position="14"/>
        <end position="165"/>
    </location>
</feature>
<dbReference type="GO" id="GO:0005730">
    <property type="term" value="C:nucleolus"/>
    <property type="evidence" value="ECO:0007669"/>
    <property type="project" value="TreeGrafter"/>
</dbReference>
<keyword evidence="1" id="KW-0547">Nucleotide-binding</keyword>
<dbReference type="HOGENOM" id="CLU_1614782_0_0_1"/>
<dbReference type="Pfam" id="PF00271">
    <property type="entry name" value="Helicase_C"/>
    <property type="match status" value="1"/>
</dbReference>
<dbReference type="PANTHER" id="PTHR18934">
    <property type="entry name" value="ATP-DEPENDENT RNA HELICASE"/>
    <property type="match status" value="1"/>
</dbReference>
<dbReference type="GeneID" id="18927189"/>
<dbReference type="GO" id="GO:0005524">
    <property type="term" value="F:ATP binding"/>
    <property type="evidence" value="ECO:0007669"/>
    <property type="project" value="UniProtKB-KW"/>
</dbReference>
<proteinExistence type="predicted"/>
<dbReference type="InterPro" id="IPR001650">
    <property type="entry name" value="Helicase_C-like"/>
</dbReference>
<evidence type="ECO:0000256" key="3">
    <source>
        <dbReference type="ARBA" id="ARBA00022806"/>
    </source>
</evidence>
<name>F4R362_MELLP</name>
<dbReference type="InterPro" id="IPR027417">
    <property type="entry name" value="P-loop_NTPase"/>
</dbReference>
<keyword evidence="7" id="KW-1185">Reference proteome</keyword>
<sequence>HTRLAPGGILIFLTGQKAIEERKKRQSKSLIRFESRKPYTTVKVNDETSIKKSELNTDTVKVEDVQLGKDTHDAAADVDEVPMYILPLYSLLPTEEQMKVFEDPPADSQLVVIATNVAETPLTIPNIRYVIDSGRAKERHYGLSSGIQSFEIDWISEASASQRSG</sequence>
<dbReference type="GO" id="GO:0004386">
    <property type="term" value="F:helicase activity"/>
    <property type="evidence" value="ECO:0007669"/>
    <property type="project" value="UniProtKB-KW"/>
</dbReference>
<dbReference type="eggNOG" id="KOG0926">
    <property type="taxonomic scope" value="Eukaryota"/>
</dbReference>
<protein>
    <recommendedName>
        <fullName evidence="5">Helicase C-terminal domain-containing protein</fullName>
    </recommendedName>
</protein>
<dbReference type="Proteomes" id="UP000001072">
    <property type="component" value="Unassembled WGS sequence"/>
</dbReference>
<evidence type="ECO:0000256" key="1">
    <source>
        <dbReference type="ARBA" id="ARBA00022741"/>
    </source>
</evidence>
<organism evidence="7">
    <name type="scientific">Melampsora larici-populina (strain 98AG31 / pathotype 3-4-7)</name>
    <name type="common">Poplar leaf rust fungus</name>
    <dbReference type="NCBI Taxonomy" id="747676"/>
    <lineage>
        <taxon>Eukaryota</taxon>
        <taxon>Fungi</taxon>
        <taxon>Dikarya</taxon>
        <taxon>Basidiomycota</taxon>
        <taxon>Pucciniomycotina</taxon>
        <taxon>Pucciniomycetes</taxon>
        <taxon>Pucciniales</taxon>
        <taxon>Melampsoraceae</taxon>
        <taxon>Melampsora</taxon>
    </lineage>
</organism>
<dbReference type="STRING" id="747676.F4R362"/>
<dbReference type="RefSeq" id="XP_007403512.1">
    <property type="nucleotide sequence ID" value="XM_007403450.1"/>
</dbReference>
<dbReference type="KEGG" id="mlr:MELLADRAFT_32280"/>